<feature type="compositionally biased region" description="Low complexity" evidence="1">
    <location>
        <begin position="47"/>
        <end position="59"/>
    </location>
</feature>
<dbReference type="EMBL" id="UHID01000002">
    <property type="protein sequence ID" value="SUP27225.1"/>
    <property type="molecule type" value="Genomic_DNA"/>
</dbReference>
<evidence type="ECO:0000313" key="3">
    <source>
        <dbReference type="Proteomes" id="UP000254150"/>
    </source>
</evidence>
<dbReference type="AntiFam" id="ANF00057">
    <property type="entry name" value="Translation of E. coli type CRISPR repeat"/>
</dbReference>
<feature type="compositionally biased region" description="Basic and acidic residues" evidence="1">
    <location>
        <begin position="98"/>
        <end position="109"/>
    </location>
</feature>
<dbReference type="AlphaFoldDB" id="A0A380N916"/>
<evidence type="ECO:0000313" key="2">
    <source>
        <dbReference type="EMBL" id="SUP27225.1"/>
    </source>
</evidence>
<feature type="region of interest" description="Disordered" evidence="1">
    <location>
        <begin position="76"/>
        <end position="391"/>
    </location>
</feature>
<feature type="compositionally biased region" description="Low complexity" evidence="1">
    <location>
        <begin position="381"/>
        <end position="391"/>
    </location>
</feature>
<dbReference type="Proteomes" id="UP000254150">
    <property type="component" value="Unassembled WGS sequence"/>
</dbReference>
<evidence type="ECO:0000256" key="1">
    <source>
        <dbReference type="SAM" id="MobiDB-lite"/>
    </source>
</evidence>
<name>A0A380N916_STRGR</name>
<feature type="compositionally biased region" description="Basic residues" evidence="1">
    <location>
        <begin position="110"/>
        <end position="127"/>
    </location>
</feature>
<feature type="compositionally biased region" description="Low complexity" evidence="1">
    <location>
        <begin position="308"/>
        <end position="337"/>
    </location>
</feature>
<feature type="compositionally biased region" description="Basic residues" evidence="1">
    <location>
        <begin position="83"/>
        <end position="97"/>
    </location>
</feature>
<feature type="region of interest" description="Disordered" evidence="1">
    <location>
        <begin position="1"/>
        <end position="62"/>
    </location>
</feature>
<reference evidence="2 3" key="1">
    <citation type="submission" date="2018-06" db="EMBL/GenBank/DDBJ databases">
        <authorList>
            <consortium name="Pathogen Informatics"/>
            <person name="Doyle S."/>
        </authorList>
    </citation>
    <scope>NUCLEOTIDE SEQUENCE [LARGE SCALE GENOMIC DNA]</scope>
    <source>
        <strain evidence="2 3">NCTC7807</strain>
    </source>
</reference>
<gene>
    <name evidence="2" type="ORF">NCTC7807_01622</name>
</gene>
<organism evidence="2 3">
    <name type="scientific">Streptomyces griseus</name>
    <dbReference type="NCBI Taxonomy" id="1911"/>
    <lineage>
        <taxon>Bacteria</taxon>
        <taxon>Bacillati</taxon>
        <taxon>Actinomycetota</taxon>
        <taxon>Actinomycetes</taxon>
        <taxon>Kitasatosporales</taxon>
        <taxon>Streptomycetaceae</taxon>
        <taxon>Streptomyces</taxon>
    </lineage>
</organism>
<accession>A0A380N916</accession>
<protein>
    <submittedName>
        <fullName evidence="2">Uncharacterized protein</fullName>
    </submittedName>
</protein>
<proteinExistence type="predicted"/>
<sequence>MTAWERAPSAPHPRGCSLGAGLDEVSVQVGPAPAGMLPDGRPPWPTTRPRTSSSAPHPRGCSYLHRYDKTAAWVGPAPAGMLPRRRRAGSRRRCRPRTRGDAPRREQPLRRHVRSAPHPRGCSRRPHLLREAPPVGPAPAGMLPRRSRAVEGGNRRPRTRGDAPPSAPWWRFRTPSAPHPRGCSSARSGAGATRPVGPAPAGMLPGPVSGDLDGLCRPRTRGDAPPGADVEATLLRSAPHPRGCSRTGLVVRPSGPVGPAPAGMLPAPSTHHRPSGRRPRTRGDAPCKQRMPQGGHMSAPHPRGCSLGAPAGRRPGRVGPAPAGMLPSRARSTGSSARRPRTRGDAPTSPLDGDTIRRSAPVPGDASTPCPRCHPAPEAAPRPCRCLSGGN</sequence>
<feature type="compositionally biased region" description="Basic residues" evidence="1">
    <location>
        <begin position="270"/>
        <end position="280"/>
    </location>
</feature>